<name>A0A4R2KGM9_9RHOB</name>
<dbReference type="PROSITE" id="PS50943">
    <property type="entry name" value="HTH_CROC1"/>
    <property type="match status" value="1"/>
</dbReference>
<evidence type="ECO:0000259" key="1">
    <source>
        <dbReference type="PROSITE" id="PS50943"/>
    </source>
</evidence>
<accession>A0A4R2KGM9</accession>
<dbReference type="GO" id="GO:0003677">
    <property type="term" value="F:DNA binding"/>
    <property type="evidence" value="ECO:0007669"/>
    <property type="project" value="InterPro"/>
</dbReference>
<keyword evidence="3" id="KW-1185">Reference proteome</keyword>
<gene>
    <name evidence="2" type="ORF">EV655_10654</name>
</gene>
<reference evidence="2 3" key="1">
    <citation type="submission" date="2019-03" db="EMBL/GenBank/DDBJ databases">
        <title>Genomic Encyclopedia of Type Strains, Phase IV (KMG-IV): sequencing the most valuable type-strain genomes for metagenomic binning, comparative biology and taxonomic classification.</title>
        <authorList>
            <person name="Goeker M."/>
        </authorList>
    </citation>
    <scope>NUCLEOTIDE SEQUENCE [LARGE SCALE GENOMIC DNA]</scope>
    <source>
        <strain evidence="2 3">DSM 4868</strain>
    </source>
</reference>
<protein>
    <submittedName>
        <fullName evidence="2">Helix-turn-helix protein</fullName>
    </submittedName>
</protein>
<feature type="domain" description="HTH cro/C1-type" evidence="1">
    <location>
        <begin position="6"/>
        <end position="53"/>
    </location>
</feature>
<dbReference type="Gene3D" id="1.10.260.40">
    <property type="entry name" value="lambda repressor-like DNA-binding domains"/>
    <property type="match status" value="1"/>
</dbReference>
<comment type="caution">
    <text evidence="2">The sequence shown here is derived from an EMBL/GenBank/DDBJ whole genome shotgun (WGS) entry which is preliminary data.</text>
</comment>
<dbReference type="OrthoDB" id="123556at2"/>
<evidence type="ECO:0000313" key="3">
    <source>
        <dbReference type="Proteomes" id="UP000295142"/>
    </source>
</evidence>
<dbReference type="CDD" id="cd00093">
    <property type="entry name" value="HTH_XRE"/>
    <property type="match status" value="1"/>
</dbReference>
<dbReference type="Proteomes" id="UP000295142">
    <property type="component" value="Unassembled WGS sequence"/>
</dbReference>
<dbReference type="Pfam" id="PF01381">
    <property type="entry name" value="HTH_3"/>
    <property type="match status" value="1"/>
</dbReference>
<dbReference type="InterPro" id="IPR001387">
    <property type="entry name" value="Cro/C1-type_HTH"/>
</dbReference>
<dbReference type="SMART" id="SM00530">
    <property type="entry name" value="HTH_XRE"/>
    <property type="match status" value="1"/>
</dbReference>
<dbReference type="RefSeq" id="WP_132543827.1">
    <property type="nucleotide sequence ID" value="NZ_SLWW01000006.1"/>
</dbReference>
<evidence type="ECO:0000313" key="2">
    <source>
        <dbReference type="EMBL" id="TCO71562.1"/>
    </source>
</evidence>
<dbReference type="InterPro" id="IPR010982">
    <property type="entry name" value="Lambda_DNA-bd_dom_sf"/>
</dbReference>
<sequence length="220" mass="24800">MDGKTIRHMRRRLGVTQRQLADRLDVDQGTVSRWERGVERPRPRREAELLKLLRDNEDRRHLARSLALVRHDVQTAALLDARLRLVEVSATGRAHFRARGYDPSALLGTDFERYTDRLGCPELAEHLLRSGLQGGDSLLFRFTANFRGAGHTTIWEPLLEDGRVVGVLTYVASYFAFPDNGDVSIERVDFIPADGSDLVLLHEGVRSGAIRQGPAQVLRL</sequence>
<proteinExistence type="predicted"/>
<dbReference type="AlphaFoldDB" id="A0A4R2KGM9"/>
<dbReference type="EMBL" id="SLWW01000006">
    <property type="protein sequence ID" value="TCO71562.1"/>
    <property type="molecule type" value="Genomic_DNA"/>
</dbReference>
<dbReference type="SUPFAM" id="SSF47413">
    <property type="entry name" value="lambda repressor-like DNA-binding domains"/>
    <property type="match status" value="1"/>
</dbReference>
<organism evidence="2 3">
    <name type="scientific">Rhodovulum euryhalinum</name>
    <dbReference type="NCBI Taxonomy" id="35805"/>
    <lineage>
        <taxon>Bacteria</taxon>
        <taxon>Pseudomonadati</taxon>
        <taxon>Pseudomonadota</taxon>
        <taxon>Alphaproteobacteria</taxon>
        <taxon>Rhodobacterales</taxon>
        <taxon>Paracoccaceae</taxon>
        <taxon>Rhodovulum</taxon>
    </lineage>
</organism>